<protein>
    <submittedName>
        <fullName evidence="8">RNA polymerase sigma factor</fullName>
    </submittedName>
</protein>
<dbReference type="GO" id="GO:0006352">
    <property type="term" value="P:DNA-templated transcription initiation"/>
    <property type="evidence" value="ECO:0007669"/>
    <property type="project" value="InterPro"/>
</dbReference>
<feature type="domain" description="RNA polymerase sigma factor 70 region 4 type 2" evidence="7">
    <location>
        <begin position="124"/>
        <end position="168"/>
    </location>
</feature>
<keyword evidence="3" id="KW-0731">Sigma factor</keyword>
<dbReference type="OrthoDB" id="6689546at2"/>
<evidence type="ECO:0000313" key="8">
    <source>
        <dbReference type="EMBL" id="TQV78907.1"/>
    </source>
</evidence>
<feature type="region of interest" description="Disordered" evidence="5">
    <location>
        <begin position="178"/>
        <end position="197"/>
    </location>
</feature>
<dbReference type="NCBIfam" id="TIGR02937">
    <property type="entry name" value="sigma70-ECF"/>
    <property type="match status" value="1"/>
</dbReference>
<evidence type="ECO:0000256" key="1">
    <source>
        <dbReference type="ARBA" id="ARBA00010641"/>
    </source>
</evidence>
<dbReference type="PANTHER" id="PTHR43133">
    <property type="entry name" value="RNA POLYMERASE ECF-TYPE SIGMA FACTO"/>
    <property type="match status" value="1"/>
</dbReference>
<dbReference type="EMBL" id="VHSG01000012">
    <property type="protein sequence ID" value="TQV78907.1"/>
    <property type="molecule type" value="Genomic_DNA"/>
</dbReference>
<dbReference type="Pfam" id="PF08281">
    <property type="entry name" value="Sigma70_r4_2"/>
    <property type="match status" value="1"/>
</dbReference>
<evidence type="ECO:0000256" key="2">
    <source>
        <dbReference type="ARBA" id="ARBA00023015"/>
    </source>
</evidence>
<keyword evidence="4" id="KW-0804">Transcription</keyword>
<dbReference type="Pfam" id="PF04542">
    <property type="entry name" value="Sigma70_r2"/>
    <property type="match status" value="1"/>
</dbReference>
<evidence type="ECO:0000256" key="5">
    <source>
        <dbReference type="SAM" id="MobiDB-lite"/>
    </source>
</evidence>
<dbReference type="PANTHER" id="PTHR43133:SF63">
    <property type="entry name" value="RNA POLYMERASE SIGMA FACTOR FECI-RELATED"/>
    <property type="match status" value="1"/>
</dbReference>
<evidence type="ECO:0000259" key="7">
    <source>
        <dbReference type="Pfam" id="PF08281"/>
    </source>
</evidence>
<feature type="domain" description="RNA polymerase sigma-70 region 2" evidence="6">
    <location>
        <begin position="28"/>
        <end position="87"/>
    </location>
</feature>
<keyword evidence="9" id="KW-1185">Reference proteome</keyword>
<dbReference type="InterPro" id="IPR007627">
    <property type="entry name" value="RNA_pol_sigma70_r2"/>
</dbReference>
<dbReference type="SUPFAM" id="SSF88659">
    <property type="entry name" value="Sigma3 and sigma4 domains of RNA polymerase sigma factors"/>
    <property type="match status" value="1"/>
</dbReference>
<dbReference type="InterPro" id="IPR013324">
    <property type="entry name" value="RNA_pol_sigma_r3/r4-like"/>
</dbReference>
<organism evidence="8 9">
    <name type="scientific">Exilibacterium tricleocarpae</name>
    <dbReference type="NCBI Taxonomy" id="2591008"/>
    <lineage>
        <taxon>Bacteria</taxon>
        <taxon>Pseudomonadati</taxon>
        <taxon>Pseudomonadota</taxon>
        <taxon>Gammaproteobacteria</taxon>
        <taxon>Cellvibrionales</taxon>
        <taxon>Cellvibrionaceae</taxon>
        <taxon>Exilibacterium</taxon>
    </lineage>
</organism>
<dbReference type="GO" id="GO:0016987">
    <property type="term" value="F:sigma factor activity"/>
    <property type="evidence" value="ECO:0007669"/>
    <property type="project" value="UniProtKB-KW"/>
</dbReference>
<comment type="caution">
    <text evidence="8">The sequence shown here is derived from an EMBL/GenBank/DDBJ whole genome shotgun (WGS) entry which is preliminary data.</text>
</comment>
<dbReference type="InterPro" id="IPR014284">
    <property type="entry name" value="RNA_pol_sigma-70_dom"/>
</dbReference>
<dbReference type="AlphaFoldDB" id="A0A545TNV5"/>
<evidence type="ECO:0000313" key="9">
    <source>
        <dbReference type="Proteomes" id="UP000319732"/>
    </source>
</evidence>
<dbReference type="GO" id="GO:0003677">
    <property type="term" value="F:DNA binding"/>
    <property type="evidence" value="ECO:0007669"/>
    <property type="project" value="InterPro"/>
</dbReference>
<comment type="similarity">
    <text evidence="1">Belongs to the sigma-70 factor family. ECF subfamily.</text>
</comment>
<dbReference type="Gene3D" id="1.10.10.10">
    <property type="entry name" value="Winged helix-like DNA-binding domain superfamily/Winged helix DNA-binding domain"/>
    <property type="match status" value="1"/>
</dbReference>
<reference evidence="8 9" key="1">
    <citation type="submission" date="2019-06" db="EMBL/GenBank/DDBJ databases">
        <title>Whole genome sequence for Cellvibrionaceae sp. R142.</title>
        <authorList>
            <person name="Wang G."/>
        </authorList>
    </citation>
    <scope>NUCLEOTIDE SEQUENCE [LARGE SCALE GENOMIC DNA]</scope>
    <source>
        <strain evidence="8 9">R142</strain>
    </source>
</reference>
<name>A0A545TNV5_9GAMM</name>
<proteinExistence type="inferred from homology"/>
<dbReference type="Proteomes" id="UP000319732">
    <property type="component" value="Unassembled WGS sequence"/>
</dbReference>
<dbReference type="InterPro" id="IPR036388">
    <property type="entry name" value="WH-like_DNA-bd_sf"/>
</dbReference>
<accession>A0A545TNV5</accession>
<dbReference type="Gene3D" id="1.10.1740.10">
    <property type="match status" value="1"/>
</dbReference>
<evidence type="ECO:0000256" key="4">
    <source>
        <dbReference type="ARBA" id="ARBA00023163"/>
    </source>
</evidence>
<sequence>MSMQRHPKKRARKNDSRLFDAYLVCESSLKRFLYRFYSRTEDIDEMVQETFLRAFDVELGQEIKSPKAYLFRVARNIALRELSKKSRQLTDYLEESVDESILARVASIEEDVIAQQKLQQCCNAIADLPEQCRRVFLLRKVHACSHKEIAAQLGISVRTVEKHLAKGVDRFTDYMAQQESTAEPKTKGPASAKHPWN</sequence>
<gene>
    <name evidence="8" type="ORF">FKG94_12890</name>
</gene>
<dbReference type="InterPro" id="IPR013249">
    <property type="entry name" value="RNA_pol_sigma70_r4_t2"/>
</dbReference>
<evidence type="ECO:0000256" key="3">
    <source>
        <dbReference type="ARBA" id="ARBA00023082"/>
    </source>
</evidence>
<dbReference type="SUPFAM" id="SSF88946">
    <property type="entry name" value="Sigma2 domain of RNA polymerase sigma factors"/>
    <property type="match status" value="1"/>
</dbReference>
<dbReference type="InterPro" id="IPR013325">
    <property type="entry name" value="RNA_pol_sigma_r2"/>
</dbReference>
<evidence type="ECO:0000259" key="6">
    <source>
        <dbReference type="Pfam" id="PF04542"/>
    </source>
</evidence>
<dbReference type="InterPro" id="IPR039425">
    <property type="entry name" value="RNA_pol_sigma-70-like"/>
</dbReference>
<keyword evidence="2" id="KW-0805">Transcription regulation</keyword>